<dbReference type="Gene3D" id="3.40.50.300">
    <property type="entry name" value="P-loop containing nucleotide triphosphate hydrolases"/>
    <property type="match status" value="1"/>
</dbReference>
<feature type="domain" description="AIG1-type G" evidence="6">
    <location>
        <begin position="99"/>
        <end position="297"/>
    </location>
</feature>
<dbReference type="GO" id="GO:0005525">
    <property type="term" value="F:GTP binding"/>
    <property type="evidence" value="ECO:0007669"/>
    <property type="project" value="UniProtKB-KW"/>
</dbReference>
<proteinExistence type="inferred from homology"/>
<keyword evidence="3" id="KW-0342">GTP-binding</keyword>
<keyword evidence="4" id="KW-0175">Coiled coil</keyword>
<feature type="region of interest" description="Disordered" evidence="5">
    <location>
        <begin position="1"/>
        <end position="55"/>
    </location>
</feature>
<dbReference type="CDD" id="cd01852">
    <property type="entry name" value="AIG1"/>
    <property type="match status" value="1"/>
</dbReference>
<dbReference type="PROSITE" id="PS51720">
    <property type="entry name" value="G_AIG1"/>
    <property type="match status" value="1"/>
</dbReference>
<evidence type="ECO:0000256" key="2">
    <source>
        <dbReference type="ARBA" id="ARBA00022741"/>
    </source>
</evidence>
<dbReference type="InterPro" id="IPR006703">
    <property type="entry name" value="G_AIG1"/>
</dbReference>
<evidence type="ECO:0000256" key="3">
    <source>
        <dbReference type="ARBA" id="ARBA00023134"/>
    </source>
</evidence>
<dbReference type="AlphaFoldDB" id="A0A4Z2EF74"/>
<dbReference type="InterPro" id="IPR045058">
    <property type="entry name" value="GIMA/IAN/Toc"/>
</dbReference>
<dbReference type="PANTHER" id="PTHR10903:SF112">
    <property type="entry name" value="SI:CH211-113E8.5"/>
    <property type="match status" value="1"/>
</dbReference>
<dbReference type="PANTHER" id="PTHR10903">
    <property type="entry name" value="GTPASE, IMAP FAMILY MEMBER-RELATED"/>
    <property type="match status" value="1"/>
</dbReference>
<dbReference type="SUPFAM" id="SSF52540">
    <property type="entry name" value="P-loop containing nucleoside triphosphate hydrolases"/>
    <property type="match status" value="1"/>
</dbReference>
<accession>A0A4Z2EF74</accession>
<feature type="compositionally biased region" description="Basic and acidic residues" evidence="5">
    <location>
        <begin position="18"/>
        <end position="55"/>
    </location>
</feature>
<dbReference type="OrthoDB" id="5985928at2759"/>
<dbReference type="EMBL" id="SRLO01008374">
    <property type="protein sequence ID" value="TNN27388.1"/>
    <property type="molecule type" value="Genomic_DNA"/>
</dbReference>
<reference evidence="7 8" key="1">
    <citation type="submission" date="2019-03" db="EMBL/GenBank/DDBJ databases">
        <title>First draft genome of Liparis tanakae, snailfish: a comprehensive survey of snailfish specific genes.</title>
        <authorList>
            <person name="Kim W."/>
            <person name="Song I."/>
            <person name="Jeong J.-H."/>
            <person name="Kim D."/>
            <person name="Kim S."/>
            <person name="Ryu S."/>
            <person name="Song J.Y."/>
            <person name="Lee S.K."/>
        </authorList>
    </citation>
    <scope>NUCLEOTIDE SEQUENCE [LARGE SCALE GENOMIC DNA]</scope>
    <source>
        <tissue evidence="7">Muscle</tissue>
    </source>
</reference>
<feature type="coiled-coil region" evidence="4">
    <location>
        <begin position="293"/>
        <end position="365"/>
    </location>
</feature>
<evidence type="ECO:0000256" key="1">
    <source>
        <dbReference type="ARBA" id="ARBA00008535"/>
    </source>
</evidence>
<comment type="caution">
    <text evidence="7">The sequence shown here is derived from an EMBL/GenBank/DDBJ whole genome shotgun (WGS) entry which is preliminary data.</text>
</comment>
<comment type="similarity">
    <text evidence="1">Belongs to the TRAFAC class TrmE-Era-EngA-EngB-Septin-like GTPase superfamily. AIG1/Toc34/Toc159-like paraseptin GTPase family. IAN subfamily.</text>
</comment>
<evidence type="ECO:0000259" key="6">
    <source>
        <dbReference type="PROSITE" id="PS51720"/>
    </source>
</evidence>
<evidence type="ECO:0000256" key="5">
    <source>
        <dbReference type="SAM" id="MobiDB-lite"/>
    </source>
</evidence>
<evidence type="ECO:0000256" key="4">
    <source>
        <dbReference type="SAM" id="Coils"/>
    </source>
</evidence>
<gene>
    <name evidence="7" type="primary">GIMAP4_8</name>
    <name evidence="7" type="ORF">EYF80_062468</name>
</gene>
<protein>
    <submittedName>
        <fullName evidence="7">GTPase IMAP family member 4</fullName>
    </submittedName>
</protein>
<evidence type="ECO:0000313" key="7">
    <source>
        <dbReference type="EMBL" id="TNN27388.1"/>
    </source>
</evidence>
<sequence>MKRENGGSHYTSKMFQMAEKKVEEEKQRIRKEKQEQMRKKLEGLEKKIKAQRGQEDPAVAPPVSLLWCPHLQISFPGCQAPKISPLVDLCQPIPTYDNTEELRIVMVGKTGVGKSATGNTILGKEIFKSELASQSLTKVCKKAVGEVNRGKVSVIDTPGLFDTDTDQKTTIGEIARCVMYAAPGPHVFLVVIQLGRYTEEEKNSVLKIQEVFGEEADRHSMVLFTHGDRLKGKPIEDFLKDSGALKELVEKCNGNYHVFNNEATDQSQVSELLDKIRRIKREDGGSHYTSKMFRMAEKAIEEEEKRIKKEKQEQMRKKEEEITKKIEEKIEQQMKEVKDDMEKKNTLMESRERETKAEMEKIRKEHDILIRREAENSASTLEMIIKMIRDVAFSLMMLHCSNPLKPQGTIYGPF</sequence>
<dbReference type="InterPro" id="IPR027417">
    <property type="entry name" value="P-loop_NTPase"/>
</dbReference>
<dbReference type="Pfam" id="PF04548">
    <property type="entry name" value="AIG1"/>
    <property type="match status" value="1"/>
</dbReference>
<dbReference type="Proteomes" id="UP000314294">
    <property type="component" value="Unassembled WGS sequence"/>
</dbReference>
<organism evidence="7 8">
    <name type="scientific">Liparis tanakae</name>
    <name type="common">Tanaka's snailfish</name>
    <dbReference type="NCBI Taxonomy" id="230148"/>
    <lineage>
        <taxon>Eukaryota</taxon>
        <taxon>Metazoa</taxon>
        <taxon>Chordata</taxon>
        <taxon>Craniata</taxon>
        <taxon>Vertebrata</taxon>
        <taxon>Euteleostomi</taxon>
        <taxon>Actinopterygii</taxon>
        <taxon>Neopterygii</taxon>
        <taxon>Teleostei</taxon>
        <taxon>Neoteleostei</taxon>
        <taxon>Acanthomorphata</taxon>
        <taxon>Eupercaria</taxon>
        <taxon>Perciformes</taxon>
        <taxon>Cottioidei</taxon>
        <taxon>Cottales</taxon>
        <taxon>Liparidae</taxon>
        <taxon>Liparis</taxon>
    </lineage>
</organism>
<evidence type="ECO:0000313" key="8">
    <source>
        <dbReference type="Proteomes" id="UP000314294"/>
    </source>
</evidence>
<name>A0A4Z2EF74_9TELE</name>
<keyword evidence="2" id="KW-0547">Nucleotide-binding</keyword>
<keyword evidence="8" id="KW-1185">Reference proteome</keyword>
<dbReference type="FunFam" id="3.40.50.300:FF:000366">
    <property type="entry name" value="GTPase, IMAP family member 2"/>
    <property type="match status" value="1"/>
</dbReference>